<evidence type="ECO:0000313" key="5">
    <source>
        <dbReference type="Proteomes" id="UP000637267"/>
    </source>
</evidence>
<dbReference type="Pfam" id="PF13023">
    <property type="entry name" value="HD_3"/>
    <property type="match status" value="1"/>
</dbReference>
<protein>
    <submittedName>
        <fullName evidence="4">Hydrolase</fullName>
    </submittedName>
</protein>
<keyword evidence="1" id="KW-0479">Metal-binding</keyword>
<reference evidence="5" key="1">
    <citation type="journal article" date="2019" name="Int. J. Syst. Evol. Microbiol.">
        <title>The Global Catalogue of Microorganisms (GCM) 10K type strain sequencing project: providing services to taxonomists for standard genome sequencing and annotation.</title>
        <authorList>
            <consortium name="The Broad Institute Genomics Platform"/>
            <consortium name="The Broad Institute Genome Sequencing Center for Infectious Disease"/>
            <person name="Wu L."/>
            <person name="Ma J."/>
        </authorList>
    </citation>
    <scope>NUCLEOTIDE SEQUENCE [LARGE SCALE GENOMIC DNA]</scope>
    <source>
        <strain evidence="5">CGMCC 1.8859</strain>
    </source>
</reference>
<keyword evidence="2 4" id="KW-0378">Hydrolase</keyword>
<dbReference type="SUPFAM" id="SSF109604">
    <property type="entry name" value="HD-domain/PDEase-like"/>
    <property type="match status" value="1"/>
</dbReference>
<keyword evidence="5" id="KW-1185">Reference proteome</keyword>
<dbReference type="InterPro" id="IPR039356">
    <property type="entry name" value="YfbR/HDDC2"/>
</dbReference>
<dbReference type="Gene3D" id="1.10.3210.10">
    <property type="entry name" value="Hypothetical protein af1432"/>
    <property type="match status" value="1"/>
</dbReference>
<dbReference type="PANTHER" id="PTHR11845:SF13">
    <property type="entry name" value="5'-DEOXYNUCLEOTIDASE HDDC2"/>
    <property type="match status" value="1"/>
</dbReference>
<comment type="caution">
    <text evidence="4">The sequence shown here is derived from an EMBL/GenBank/DDBJ whole genome shotgun (WGS) entry which is preliminary data.</text>
</comment>
<dbReference type="EMBL" id="BMLX01000003">
    <property type="protein sequence ID" value="GGP22846.1"/>
    <property type="molecule type" value="Genomic_DNA"/>
</dbReference>
<evidence type="ECO:0000313" key="4">
    <source>
        <dbReference type="EMBL" id="GGP22846.1"/>
    </source>
</evidence>
<dbReference type="GO" id="GO:0016787">
    <property type="term" value="F:hydrolase activity"/>
    <property type="evidence" value="ECO:0007669"/>
    <property type="project" value="UniProtKB-KW"/>
</dbReference>
<proteinExistence type="predicted"/>
<dbReference type="Proteomes" id="UP000637267">
    <property type="component" value="Unassembled WGS sequence"/>
</dbReference>
<name>A0ABQ2PC95_9NEIS</name>
<evidence type="ECO:0000256" key="1">
    <source>
        <dbReference type="ARBA" id="ARBA00022723"/>
    </source>
</evidence>
<organism evidence="4 5">
    <name type="scientific">Silvimonas iriomotensis</name>
    <dbReference type="NCBI Taxonomy" id="449662"/>
    <lineage>
        <taxon>Bacteria</taxon>
        <taxon>Pseudomonadati</taxon>
        <taxon>Pseudomonadota</taxon>
        <taxon>Betaproteobacteria</taxon>
        <taxon>Neisseriales</taxon>
        <taxon>Chitinibacteraceae</taxon>
        <taxon>Silvimonas</taxon>
    </lineage>
</organism>
<evidence type="ECO:0000259" key="3">
    <source>
        <dbReference type="Pfam" id="PF13023"/>
    </source>
</evidence>
<evidence type="ECO:0000256" key="2">
    <source>
        <dbReference type="ARBA" id="ARBA00022801"/>
    </source>
</evidence>
<accession>A0ABQ2PC95</accession>
<feature type="domain" description="HD" evidence="3">
    <location>
        <begin position="17"/>
        <end position="180"/>
    </location>
</feature>
<sequence>MNTAADFAAITSFVLELEKLKAVLRKNRPLGQTRFENTAEHSWQICLLAMSVLPHAAEPVDMGRVVQLLLVHDIPEIDAGDVNVYDATGRAAAEAKEEAGATRIFGLLPSATGAQMYALWREFTTGTSAEARYARAIDRMMPVLQNLNSAGQSWRENGIRIDQVTRMNHPKISGMFPTLWPLLEQQLQAAVTRGDLGPAGAE</sequence>
<gene>
    <name evidence="4" type="ORF">GCM10010970_28460</name>
</gene>
<dbReference type="PANTHER" id="PTHR11845">
    <property type="entry name" value="5'-DEOXYNUCLEOTIDASE HDDC2"/>
    <property type="match status" value="1"/>
</dbReference>
<dbReference type="InterPro" id="IPR006674">
    <property type="entry name" value="HD_domain"/>
</dbReference>
<dbReference type="RefSeq" id="WP_188705012.1">
    <property type="nucleotide sequence ID" value="NZ_BMLX01000003.1"/>
</dbReference>